<dbReference type="InterPro" id="IPR051550">
    <property type="entry name" value="SCF-Subunits/Alg-Epimerases"/>
</dbReference>
<dbReference type="SMART" id="SM00710">
    <property type="entry name" value="PbH1"/>
    <property type="match status" value="5"/>
</dbReference>
<keyword evidence="3" id="KW-0812">Transmembrane</keyword>
<proteinExistence type="predicted"/>
<dbReference type="InterPro" id="IPR012334">
    <property type="entry name" value="Pectin_lyas_fold"/>
</dbReference>
<name>A0A3N2RH86_LYSEN</name>
<accession>A0A3N2RH86</accession>
<organism evidence="5 6">
    <name type="scientific">Lysobacter enzymogenes</name>
    <dbReference type="NCBI Taxonomy" id="69"/>
    <lineage>
        <taxon>Bacteria</taxon>
        <taxon>Pseudomonadati</taxon>
        <taxon>Pseudomonadota</taxon>
        <taxon>Gammaproteobacteria</taxon>
        <taxon>Lysobacterales</taxon>
        <taxon>Lysobacteraceae</taxon>
        <taxon>Lysobacter</taxon>
    </lineage>
</organism>
<dbReference type="Pfam" id="PF13229">
    <property type="entry name" value="Beta_helix"/>
    <property type="match status" value="1"/>
</dbReference>
<feature type="transmembrane region" description="Helical" evidence="3">
    <location>
        <begin position="63"/>
        <end position="84"/>
    </location>
</feature>
<keyword evidence="1" id="KW-0677">Repeat</keyword>
<dbReference type="Gene3D" id="2.60.120.260">
    <property type="entry name" value="Galactose-binding domain-like"/>
    <property type="match status" value="1"/>
</dbReference>
<gene>
    <name evidence="5" type="ORF">D9T17_12660</name>
</gene>
<sequence length="768" mass="82374">MTRTAAMRARGRSAAVGAAGGAGERSPSCVPGPRRGAARRPAPQQGNRVLNMSLHRLTVPRPAWLAALAVAAALAAPSIASAAAPAPASARIGAQGQAHAGLLWPADPTARYCEPGALAPGPAQAPDQAYIVPAGDNSDFDFARDGTFWFAPGEHTLGEHIYDQIIARPGNRYIGAPGAILDGKNKNLYAFTGDVANVQIRHLTIRNFGRGRDNFDQGVVNHDAGADWVVEDNAIVDNDGAGVFLGSGNRVRRNCLKNNGQYGFSMYRPPLQSLPPGAQNPVPGRSAIVDIVLEDNEIAGNNTDDWESSMRCGCTGGGKFWDVRGAVVRGNYVHHNRGTGLWADTNNIDFLFENNFVRDNDGVGLWYEISYNATIRANTFINNGWVSGNADRGSPAPAIYLSESGGDARLPSAVSGSDKLLIHDNYFENNFSGVSIYENANRFCNSNGNTSSVYCTPFVHPALIARPDPDHPSVYPAPVSDQHPCYTGIGSDATLRRDCRWRAQNIEVTGNEFYFDPAVVPCGLSSYCGAQALYATGVDNIAWSPYTVKQVQDDVMFHNGNRFANNHYYGPWRFAKRYGEAIGFSAWQAAPYLQDAGSTTDGAPFNLIDAPTATLEESIGLWTPWYGSAVQRADVGHSGAHSLQVVAEGGYWGATVANHPGYLADNGAKRVSFWVRHVAGTAPLPANARLRLRWLKEDRTPATGDEDTSFSDVFLNAGSDDWTAVSALVQPPALTASVWVQLIGSTDSSGHENASFLLDDLVLEDAPH</sequence>
<keyword evidence="3" id="KW-0472">Membrane</keyword>
<reference evidence="5 6" key="1">
    <citation type="submission" date="2018-10" db="EMBL/GenBank/DDBJ databases">
        <title>The genome of Lysobacter enzymogenes OH11.</title>
        <authorList>
            <person name="Liu F."/>
            <person name="Zhao Y."/>
            <person name="Qian G."/>
            <person name="Chen Y."/>
            <person name="Xu H."/>
        </authorList>
    </citation>
    <scope>NUCLEOTIDE SEQUENCE [LARGE SCALE GENOMIC DNA]</scope>
    <source>
        <strain evidence="5 6">OH11</strain>
    </source>
</reference>
<feature type="compositionally biased region" description="Low complexity" evidence="2">
    <location>
        <begin position="1"/>
        <end position="17"/>
    </location>
</feature>
<dbReference type="PANTHER" id="PTHR22990:SF15">
    <property type="entry name" value="F-BOX ONLY PROTEIN 10"/>
    <property type="match status" value="1"/>
</dbReference>
<dbReference type="InterPro" id="IPR008979">
    <property type="entry name" value="Galactose-bd-like_sf"/>
</dbReference>
<protein>
    <recommendedName>
        <fullName evidence="4">Right handed beta helix domain-containing protein</fullName>
    </recommendedName>
</protein>
<comment type="caution">
    <text evidence="5">The sequence shown here is derived from an EMBL/GenBank/DDBJ whole genome shotgun (WGS) entry which is preliminary data.</text>
</comment>
<dbReference type="AlphaFoldDB" id="A0A3N2RH86"/>
<evidence type="ECO:0000256" key="3">
    <source>
        <dbReference type="SAM" id="Phobius"/>
    </source>
</evidence>
<dbReference type="PANTHER" id="PTHR22990">
    <property type="entry name" value="F-BOX ONLY PROTEIN"/>
    <property type="match status" value="1"/>
</dbReference>
<dbReference type="Gene3D" id="2.160.20.10">
    <property type="entry name" value="Single-stranded right-handed beta-helix, Pectin lyase-like"/>
    <property type="match status" value="1"/>
</dbReference>
<feature type="compositionally biased region" description="Low complexity" evidence="2">
    <location>
        <begin position="31"/>
        <end position="46"/>
    </location>
</feature>
<feature type="region of interest" description="Disordered" evidence="2">
    <location>
        <begin position="1"/>
        <end position="46"/>
    </location>
</feature>
<evidence type="ECO:0000313" key="5">
    <source>
        <dbReference type="EMBL" id="ROU06696.1"/>
    </source>
</evidence>
<evidence type="ECO:0000259" key="4">
    <source>
        <dbReference type="Pfam" id="PF13229"/>
    </source>
</evidence>
<evidence type="ECO:0000256" key="2">
    <source>
        <dbReference type="SAM" id="MobiDB-lite"/>
    </source>
</evidence>
<dbReference type="SUPFAM" id="SSF49785">
    <property type="entry name" value="Galactose-binding domain-like"/>
    <property type="match status" value="1"/>
</dbReference>
<dbReference type="EMBL" id="RCTY01000031">
    <property type="protein sequence ID" value="ROU06696.1"/>
    <property type="molecule type" value="Genomic_DNA"/>
</dbReference>
<feature type="domain" description="Right handed beta helix" evidence="4">
    <location>
        <begin position="290"/>
        <end position="384"/>
    </location>
</feature>
<dbReference type="InterPro" id="IPR006626">
    <property type="entry name" value="PbH1"/>
</dbReference>
<dbReference type="InterPro" id="IPR039448">
    <property type="entry name" value="Beta_helix"/>
</dbReference>
<evidence type="ECO:0000313" key="6">
    <source>
        <dbReference type="Proteomes" id="UP000275910"/>
    </source>
</evidence>
<keyword evidence="3" id="KW-1133">Transmembrane helix</keyword>
<evidence type="ECO:0000256" key="1">
    <source>
        <dbReference type="ARBA" id="ARBA00022737"/>
    </source>
</evidence>
<dbReference type="InterPro" id="IPR011050">
    <property type="entry name" value="Pectin_lyase_fold/virulence"/>
</dbReference>
<dbReference type="SUPFAM" id="SSF51126">
    <property type="entry name" value="Pectin lyase-like"/>
    <property type="match status" value="1"/>
</dbReference>
<dbReference type="Proteomes" id="UP000275910">
    <property type="component" value="Unassembled WGS sequence"/>
</dbReference>